<proteinExistence type="predicted"/>
<dbReference type="OrthoDB" id="4032719at2759"/>
<evidence type="ECO:0000259" key="2">
    <source>
        <dbReference type="PROSITE" id="PS50181"/>
    </source>
</evidence>
<evidence type="ECO:0000256" key="1">
    <source>
        <dbReference type="SAM" id="MobiDB-lite"/>
    </source>
</evidence>
<keyword evidence="4" id="KW-1185">Reference proteome</keyword>
<dbReference type="STRING" id="559295.C5DJT9"/>
<feature type="domain" description="F-box" evidence="2">
    <location>
        <begin position="46"/>
        <end position="92"/>
    </location>
</feature>
<dbReference type="InParanoid" id="C5DJT9"/>
<accession>C5DJT9</accession>
<organism evidence="3 4">
    <name type="scientific">Lachancea thermotolerans (strain ATCC 56472 / CBS 6340 / NRRL Y-8284)</name>
    <name type="common">Yeast</name>
    <name type="synonym">Kluyveromyces thermotolerans</name>
    <dbReference type="NCBI Taxonomy" id="559295"/>
    <lineage>
        <taxon>Eukaryota</taxon>
        <taxon>Fungi</taxon>
        <taxon>Dikarya</taxon>
        <taxon>Ascomycota</taxon>
        <taxon>Saccharomycotina</taxon>
        <taxon>Saccharomycetes</taxon>
        <taxon>Saccharomycetales</taxon>
        <taxon>Saccharomycetaceae</taxon>
        <taxon>Lachancea</taxon>
    </lineage>
</organism>
<reference evidence="3 4" key="1">
    <citation type="journal article" date="2009" name="Genome Res.">
        <title>Comparative genomics of protoploid Saccharomycetaceae.</title>
        <authorList>
            <consortium name="The Genolevures Consortium"/>
            <person name="Souciet J.-L."/>
            <person name="Dujon B."/>
            <person name="Gaillardin C."/>
            <person name="Johnston M."/>
            <person name="Baret P.V."/>
            <person name="Cliften P."/>
            <person name="Sherman D.J."/>
            <person name="Weissenbach J."/>
            <person name="Westhof E."/>
            <person name="Wincker P."/>
            <person name="Jubin C."/>
            <person name="Poulain J."/>
            <person name="Barbe V."/>
            <person name="Segurens B."/>
            <person name="Artiguenave F."/>
            <person name="Anthouard V."/>
            <person name="Vacherie B."/>
            <person name="Val M.-E."/>
            <person name="Fulton R.S."/>
            <person name="Minx P."/>
            <person name="Wilson R."/>
            <person name="Durrens P."/>
            <person name="Jean G."/>
            <person name="Marck C."/>
            <person name="Martin T."/>
            <person name="Nikolski M."/>
            <person name="Rolland T."/>
            <person name="Seret M.-L."/>
            <person name="Casaregola S."/>
            <person name="Despons L."/>
            <person name="Fairhead C."/>
            <person name="Fischer G."/>
            <person name="Lafontaine I."/>
            <person name="Leh V."/>
            <person name="Lemaire M."/>
            <person name="de Montigny J."/>
            <person name="Neuveglise C."/>
            <person name="Thierry A."/>
            <person name="Blanc-Lenfle I."/>
            <person name="Bleykasten C."/>
            <person name="Diffels J."/>
            <person name="Fritsch E."/>
            <person name="Frangeul L."/>
            <person name="Goeffon A."/>
            <person name="Jauniaux N."/>
            <person name="Kachouri-Lafond R."/>
            <person name="Payen C."/>
            <person name="Potier S."/>
            <person name="Pribylova L."/>
            <person name="Ozanne C."/>
            <person name="Richard G.-F."/>
            <person name="Sacerdot C."/>
            <person name="Straub M.-L."/>
            <person name="Talla E."/>
        </authorList>
    </citation>
    <scope>NUCLEOTIDE SEQUENCE [LARGE SCALE GENOMIC DNA]</scope>
    <source>
        <strain evidence="4">ATCC 56472 / CBS 6340 / NRRL Y-8284</strain>
    </source>
</reference>
<dbReference type="AlphaFoldDB" id="C5DJT9"/>
<protein>
    <submittedName>
        <fullName evidence="3">KLTH0F19074p</fullName>
    </submittedName>
</protein>
<sequence length="729" mass="83766">MKRLQLFGRGKVDSRESYRPLPSTFKSNAKSDTSQRVSNDLKRNEASGLLQLPSKVLDQILNLLDTQTLLSLCLVHSKLYNIISNNFLYERIVLKDKVALLKFAALIHCESHTIDALTQEREGSVSQNLRFLVRSLEFVNPSYQDSLLKYSKFCGKDQSTTIGGSYRISNVSTIKDMQGLARGRSGEPNSHAGSSGVSRERSHSSESRSWQSTNRSPSSLREKTYTPLGSFFESSSTSSISRMIEKYENHTYIELMLDIIDFCPNVTSIILSDIQHGFKVPLWYSVLNDGSKDFFKRIIKGQQSMNRDDLMSFQLSSQWISDYEEKYHTFPRFKRLELRGCDDKPPVILRSNMLSCFGVFEELSLKNMALDAESLDTPFEYVPFYMKIGDKGLLDLHFPVTTLLIDRCEIIPGNGIMKLMCSYFHRVKNLKLLSLRSKYDLILTRCFPNLAHVTIDCNSNCFKYERVVGDAYYHKEVNCDLPDDRSVAETLVDSTVTQELIIPPATTPIVLAMNGGYIKRSSGVGGRKPGIISELQEQYFTNMKVPPFHYFYHYYKSIWDRIPNRNVSIKIVNIPFTNVFPLPPDIYWRQLESYADDDSQTLCGNSRNLEANDESQWWNERIAQCRNDATAASINEENDGQNRSDGYNLWNNYQNAHIFKDIPNVNVWLFLNSLSNFKSVEIEMLKKWLFCTPRTRYDWELLLKPILNGKVPVTVRDHDGFVLYKYGAI</sequence>
<feature type="region of interest" description="Disordered" evidence="1">
    <location>
        <begin position="180"/>
        <end position="222"/>
    </location>
</feature>
<dbReference type="GeneID" id="8293251"/>
<name>C5DJT9_LACTC</name>
<feature type="compositionally biased region" description="Polar residues" evidence="1">
    <location>
        <begin position="210"/>
        <end position="219"/>
    </location>
</feature>
<dbReference type="OMA" id="FKIPLWY"/>
<dbReference type="InterPro" id="IPR001810">
    <property type="entry name" value="F-box_dom"/>
</dbReference>
<dbReference type="EMBL" id="CU928170">
    <property type="protein sequence ID" value="CAR24578.1"/>
    <property type="molecule type" value="Genomic_DNA"/>
</dbReference>
<dbReference type="RefSeq" id="XP_002555015.1">
    <property type="nucleotide sequence ID" value="XM_002554969.1"/>
</dbReference>
<dbReference type="KEGG" id="lth:KLTH0F19074g"/>
<evidence type="ECO:0000313" key="3">
    <source>
        <dbReference type="EMBL" id="CAR24578.1"/>
    </source>
</evidence>
<dbReference type="HOGENOM" id="CLU_409412_0_0_1"/>
<evidence type="ECO:0000313" key="4">
    <source>
        <dbReference type="Proteomes" id="UP000002036"/>
    </source>
</evidence>
<feature type="region of interest" description="Disordered" evidence="1">
    <location>
        <begin position="1"/>
        <end position="38"/>
    </location>
</feature>
<dbReference type="Proteomes" id="UP000002036">
    <property type="component" value="Chromosome F"/>
</dbReference>
<dbReference type="SUPFAM" id="SSF81383">
    <property type="entry name" value="F-box domain"/>
    <property type="match status" value="1"/>
</dbReference>
<dbReference type="FunCoup" id="C5DJT9">
    <property type="interactions" value="94"/>
</dbReference>
<dbReference type="SMART" id="SM00256">
    <property type="entry name" value="FBOX"/>
    <property type="match status" value="1"/>
</dbReference>
<feature type="compositionally biased region" description="Polar residues" evidence="1">
    <location>
        <begin position="24"/>
        <end position="38"/>
    </location>
</feature>
<dbReference type="InterPro" id="IPR036047">
    <property type="entry name" value="F-box-like_dom_sf"/>
</dbReference>
<dbReference type="eggNOG" id="ENOG502QTPK">
    <property type="taxonomic scope" value="Eukaryota"/>
</dbReference>
<dbReference type="Pfam" id="PF12937">
    <property type="entry name" value="F-box-like"/>
    <property type="match status" value="1"/>
</dbReference>
<dbReference type="PROSITE" id="PS50181">
    <property type="entry name" value="FBOX"/>
    <property type="match status" value="1"/>
</dbReference>
<gene>
    <name evidence="3" type="ordered locus">KLTH0F19074g</name>
</gene>